<evidence type="ECO:0000313" key="3">
    <source>
        <dbReference type="Proteomes" id="UP000195437"/>
    </source>
</evidence>
<dbReference type="AlphaFoldDB" id="A0A1Y0IV46"/>
<evidence type="ECO:0000313" key="2">
    <source>
        <dbReference type="EMBL" id="ARU63666.1"/>
    </source>
</evidence>
<dbReference type="EMBL" id="CP021434">
    <property type="protein sequence ID" value="ARU63666.1"/>
    <property type="molecule type" value="Genomic_DNA"/>
</dbReference>
<name>A0A1Y0IV46_9BACL</name>
<organism evidence="2 3">
    <name type="scientific">Tumebacillus avium</name>
    <dbReference type="NCBI Taxonomy" id="1903704"/>
    <lineage>
        <taxon>Bacteria</taxon>
        <taxon>Bacillati</taxon>
        <taxon>Bacillota</taxon>
        <taxon>Bacilli</taxon>
        <taxon>Bacillales</taxon>
        <taxon>Alicyclobacillaceae</taxon>
        <taxon>Tumebacillus</taxon>
    </lineage>
</organism>
<proteinExistence type="predicted"/>
<keyword evidence="3" id="KW-1185">Reference proteome</keyword>
<dbReference type="Proteomes" id="UP000195437">
    <property type="component" value="Chromosome"/>
</dbReference>
<keyword evidence="1" id="KW-0472">Membrane</keyword>
<reference evidence="3" key="1">
    <citation type="submission" date="2017-05" db="EMBL/GenBank/DDBJ databases">
        <authorList>
            <person name="Sung H."/>
        </authorList>
    </citation>
    <scope>NUCLEOTIDE SEQUENCE [LARGE SCALE GENOMIC DNA]</scope>
    <source>
        <strain evidence="3">AR23208</strain>
    </source>
</reference>
<keyword evidence="1" id="KW-0812">Transmembrane</keyword>
<evidence type="ECO:0000256" key="1">
    <source>
        <dbReference type="SAM" id="Phobius"/>
    </source>
</evidence>
<keyword evidence="1" id="KW-1133">Transmembrane helix</keyword>
<accession>A0A1Y0IV46</accession>
<feature type="transmembrane region" description="Helical" evidence="1">
    <location>
        <begin position="6"/>
        <end position="25"/>
    </location>
</feature>
<gene>
    <name evidence="2" type="ORF">CBW65_23580</name>
</gene>
<sequence>MMKISWKVIGPLVVVCTLIWIFLIPGPRMTSMTSMFTVIDKVETQGKLEIIGYNPNYMQDKQVKILMEDRSEWNQIVKNESYIITYTQKENEQPVFVEFVRERR</sequence>
<protein>
    <submittedName>
        <fullName evidence="2">Uncharacterized protein</fullName>
    </submittedName>
</protein>
<dbReference type="KEGG" id="tum:CBW65_23580"/>